<comment type="caution">
    <text evidence="4">The sequence shown here is derived from an EMBL/GenBank/DDBJ whole genome shotgun (WGS) entry which is preliminary data.</text>
</comment>
<name>A0A5C5VQD1_9PLAN</name>
<reference evidence="4 5" key="1">
    <citation type="submission" date="2019-02" db="EMBL/GenBank/DDBJ databases">
        <title>Deep-cultivation of Planctomycetes and their phenomic and genomic characterization uncovers novel biology.</title>
        <authorList>
            <person name="Wiegand S."/>
            <person name="Jogler M."/>
            <person name="Boedeker C."/>
            <person name="Pinto D."/>
            <person name="Vollmers J."/>
            <person name="Rivas-Marin E."/>
            <person name="Kohn T."/>
            <person name="Peeters S.H."/>
            <person name="Heuer A."/>
            <person name="Rast P."/>
            <person name="Oberbeckmann S."/>
            <person name="Bunk B."/>
            <person name="Jeske O."/>
            <person name="Meyerdierks A."/>
            <person name="Storesund J.E."/>
            <person name="Kallscheuer N."/>
            <person name="Luecker S."/>
            <person name="Lage O.M."/>
            <person name="Pohl T."/>
            <person name="Merkel B.J."/>
            <person name="Hornburger P."/>
            <person name="Mueller R.-W."/>
            <person name="Bruemmer F."/>
            <person name="Labrenz M."/>
            <person name="Spormann A.M."/>
            <person name="Op Den Camp H."/>
            <person name="Overmann J."/>
            <person name="Amann R."/>
            <person name="Jetten M.S.M."/>
            <person name="Mascher T."/>
            <person name="Medema M.H."/>
            <person name="Devos D.P."/>
            <person name="Kaster A.-K."/>
            <person name="Ovreas L."/>
            <person name="Rohde M."/>
            <person name="Galperin M.Y."/>
            <person name="Jogler C."/>
        </authorList>
    </citation>
    <scope>NUCLEOTIDE SEQUENCE [LARGE SCALE GENOMIC DNA]</scope>
    <source>
        <strain evidence="4 5">KOR42</strain>
    </source>
</reference>
<dbReference type="EMBL" id="SIHI01000069">
    <property type="protein sequence ID" value="TWT39792.1"/>
    <property type="molecule type" value="Genomic_DNA"/>
</dbReference>
<dbReference type="PROSITE" id="PS50297">
    <property type="entry name" value="ANK_REP_REGION"/>
    <property type="match status" value="1"/>
</dbReference>
<evidence type="ECO:0000256" key="3">
    <source>
        <dbReference type="PROSITE-ProRule" id="PRU00023"/>
    </source>
</evidence>
<dbReference type="GO" id="GO:0004842">
    <property type="term" value="F:ubiquitin-protein transferase activity"/>
    <property type="evidence" value="ECO:0007669"/>
    <property type="project" value="TreeGrafter"/>
</dbReference>
<gene>
    <name evidence="4" type="ORF">KOR42_51700</name>
</gene>
<dbReference type="InterPro" id="IPR036770">
    <property type="entry name" value="Ankyrin_rpt-contain_sf"/>
</dbReference>
<keyword evidence="1" id="KW-0677">Repeat</keyword>
<evidence type="ECO:0000313" key="4">
    <source>
        <dbReference type="EMBL" id="TWT39792.1"/>
    </source>
</evidence>
<evidence type="ECO:0000256" key="1">
    <source>
        <dbReference type="ARBA" id="ARBA00022737"/>
    </source>
</evidence>
<dbReference type="SMART" id="SM00248">
    <property type="entry name" value="ANK"/>
    <property type="match status" value="3"/>
</dbReference>
<keyword evidence="5" id="KW-1185">Reference proteome</keyword>
<dbReference type="PANTHER" id="PTHR24171">
    <property type="entry name" value="ANKYRIN REPEAT DOMAIN-CONTAINING PROTEIN 39-RELATED"/>
    <property type="match status" value="1"/>
</dbReference>
<evidence type="ECO:0000313" key="5">
    <source>
        <dbReference type="Proteomes" id="UP000317243"/>
    </source>
</evidence>
<dbReference type="GO" id="GO:0085020">
    <property type="term" value="P:protein K6-linked ubiquitination"/>
    <property type="evidence" value="ECO:0007669"/>
    <property type="project" value="TreeGrafter"/>
</dbReference>
<dbReference type="SUPFAM" id="SSF48403">
    <property type="entry name" value="Ankyrin repeat"/>
    <property type="match status" value="1"/>
</dbReference>
<dbReference type="InterPro" id="IPR002110">
    <property type="entry name" value="Ankyrin_rpt"/>
</dbReference>
<dbReference type="Gene3D" id="1.25.40.20">
    <property type="entry name" value="Ankyrin repeat-containing domain"/>
    <property type="match status" value="1"/>
</dbReference>
<feature type="repeat" description="ANK" evidence="3">
    <location>
        <begin position="98"/>
        <end position="141"/>
    </location>
</feature>
<dbReference type="PANTHER" id="PTHR24171:SF8">
    <property type="entry name" value="BRCA1-ASSOCIATED RING DOMAIN PROTEIN 1"/>
    <property type="match status" value="1"/>
</dbReference>
<dbReference type="OrthoDB" id="928522at2"/>
<dbReference type="Proteomes" id="UP000317243">
    <property type="component" value="Unassembled WGS sequence"/>
</dbReference>
<protein>
    <submittedName>
        <fullName evidence="4">Ankyrin repeat protein</fullName>
    </submittedName>
</protein>
<sequence length="165" mass="17914">MNDLQQAAFELRFSELKGLRSRESSLAGTLLAACSTHDPDEDVQVAVVRYLIGCGVSVHETDKNGVTPLHRTVRFRNLAAAKELIAHGANVNAVDKRSHSTPLHRAVTDTGAPSTAGKTHVAVEIVKLLLASGADTAIRNKNEKTPIEYVRDRKMKELFETGKSS</sequence>
<accession>A0A5C5VQD1</accession>
<dbReference type="Pfam" id="PF12796">
    <property type="entry name" value="Ank_2"/>
    <property type="match status" value="1"/>
</dbReference>
<organism evidence="4 5">
    <name type="scientific">Thalassoglobus neptunius</name>
    <dbReference type="NCBI Taxonomy" id="1938619"/>
    <lineage>
        <taxon>Bacteria</taxon>
        <taxon>Pseudomonadati</taxon>
        <taxon>Planctomycetota</taxon>
        <taxon>Planctomycetia</taxon>
        <taxon>Planctomycetales</taxon>
        <taxon>Planctomycetaceae</taxon>
        <taxon>Thalassoglobus</taxon>
    </lineage>
</organism>
<feature type="repeat" description="ANK" evidence="3">
    <location>
        <begin position="64"/>
        <end position="96"/>
    </location>
</feature>
<proteinExistence type="predicted"/>
<evidence type="ECO:0000256" key="2">
    <source>
        <dbReference type="ARBA" id="ARBA00023043"/>
    </source>
</evidence>
<dbReference type="AlphaFoldDB" id="A0A5C5VQD1"/>
<dbReference type="PROSITE" id="PS50088">
    <property type="entry name" value="ANK_REPEAT"/>
    <property type="match status" value="2"/>
</dbReference>
<keyword evidence="2 3" id="KW-0040">ANK repeat</keyword>
<dbReference type="RefSeq" id="WP_146512448.1">
    <property type="nucleotide sequence ID" value="NZ_SIHI01000069.1"/>
</dbReference>